<evidence type="ECO:0000313" key="1">
    <source>
        <dbReference type="EMBL" id="BES89677.1"/>
    </source>
</evidence>
<gene>
    <name evidence="1" type="ORF">NTJ_02484</name>
</gene>
<reference evidence="1 2" key="1">
    <citation type="submission" date="2023-09" db="EMBL/GenBank/DDBJ databases">
        <title>Nesidiocoris tenuis whole genome shotgun sequence.</title>
        <authorList>
            <person name="Shibata T."/>
            <person name="Shimoda M."/>
            <person name="Kobayashi T."/>
            <person name="Uehara T."/>
        </authorList>
    </citation>
    <scope>NUCLEOTIDE SEQUENCE [LARGE SCALE GENOMIC DNA]</scope>
    <source>
        <strain evidence="1 2">Japan</strain>
    </source>
</reference>
<evidence type="ECO:0000313" key="2">
    <source>
        <dbReference type="Proteomes" id="UP001307889"/>
    </source>
</evidence>
<sequence length="93" mass="10396">MNFNLSQFELKSSYFIFSIPKKTIMKIVLVCLFVFLAVYEAQCKCKCDCPKTELVCAMDSSSGEQRSFPSPCALACYNCSFGTKFVVIKKGSC</sequence>
<protein>
    <recommendedName>
        <fullName evidence="3">Kazal-like domain-containing protein</fullName>
    </recommendedName>
</protein>
<dbReference type="EMBL" id="AP028909">
    <property type="protein sequence ID" value="BES89677.1"/>
    <property type="molecule type" value="Genomic_DNA"/>
</dbReference>
<dbReference type="Proteomes" id="UP001307889">
    <property type="component" value="Chromosome 1"/>
</dbReference>
<dbReference type="InterPro" id="IPR036058">
    <property type="entry name" value="Kazal_dom_sf"/>
</dbReference>
<proteinExistence type="predicted"/>
<dbReference type="Gene3D" id="3.30.60.30">
    <property type="match status" value="1"/>
</dbReference>
<name>A0ABN7AH55_9HEMI</name>
<accession>A0ABN7AH55</accession>
<keyword evidence="2" id="KW-1185">Reference proteome</keyword>
<organism evidence="1 2">
    <name type="scientific">Nesidiocoris tenuis</name>
    <dbReference type="NCBI Taxonomy" id="355587"/>
    <lineage>
        <taxon>Eukaryota</taxon>
        <taxon>Metazoa</taxon>
        <taxon>Ecdysozoa</taxon>
        <taxon>Arthropoda</taxon>
        <taxon>Hexapoda</taxon>
        <taxon>Insecta</taxon>
        <taxon>Pterygota</taxon>
        <taxon>Neoptera</taxon>
        <taxon>Paraneoptera</taxon>
        <taxon>Hemiptera</taxon>
        <taxon>Heteroptera</taxon>
        <taxon>Panheteroptera</taxon>
        <taxon>Cimicomorpha</taxon>
        <taxon>Miridae</taxon>
        <taxon>Dicyphina</taxon>
        <taxon>Nesidiocoris</taxon>
    </lineage>
</organism>
<dbReference type="SUPFAM" id="SSF100895">
    <property type="entry name" value="Kazal-type serine protease inhibitors"/>
    <property type="match status" value="1"/>
</dbReference>
<evidence type="ECO:0008006" key="3">
    <source>
        <dbReference type="Google" id="ProtNLM"/>
    </source>
</evidence>